<feature type="domain" description="OmpA-like" evidence="5">
    <location>
        <begin position="261"/>
        <end position="381"/>
    </location>
</feature>
<evidence type="ECO:0000256" key="4">
    <source>
        <dbReference type="SAM" id="MobiDB-lite"/>
    </source>
</evidence>
<comment type="subcellular location">
    <subcellularLocation>
        <location evidence="1">Cell outer membrane</location>
    </subcellularLocation>
</comment>
<dbReference type="InterPro" id="IPR006664">
    <property type="entry name" value="OMP_bac"/>
</dbReference>
<dbReference type="PANTHER" id="PTHR30329">
    <property type="entry name" value="STATOR ELEMENT OF FLAGELLAR MOTOR COMPLEX"/>
    <property type="match status" value="1"/>
</dbReference>
<comment type="caution">
    <text evidence="6">The sequence shown here is derived from an EMBL/GenBank/DDBJ whole genome shotgun (WGS) entry which is preliminary data.</text>
</comment>
<keyword evidence="3" id="KW-0998">Cell outer membrane</keyword>
<accession>A0A0W8FPX2</accession>
<protein>
    <submittedName>
        <fullName evidence="6">Outer membrane protein a</fullName>
    </submittedName>
</protein>
<reference evidence="6" key="1">
    <citation type="journal article" date="2015" name="Proc. Natl. Acad. Sci. U.S.A.">
        <title>Networks of energetic and metabolic interactions define dynamics in microbial communities.</title>
        <authorList>
            <person name="Embree M."/>
            <person name="Liu J.K."/>
            <person name="Al-Bassam M.M."/>
            <person name="Zengler K."/>
        </authorList>
    </citation>
    <scope>NUCLEOTIDE SEQUENCE</scope>
</reference>
<dbReference type="InterPro" id="IPR036737">
    <property type="entry name" value="OmpA-like_sf"/>
</dbReference>
<dbReference type="Pfam" id="PF07603">
    <property type="entry name" value="Lcl_C"/>
    <property type="match status" value="1"/>
</dbReference>
<evidence type="ECO:0000256" key="3">
    <source>
        <dbReference type="ARBA" id="ARBA00023237"/>
    </source>
</evidence>
<gene>
    <name evidence="6" type="ORF">ASZ90_007255</name>
</gene>
<evidence type="ECO:0000256" key="1">
    <source>
        <dbReference type="ARBA" id="ARBA00004442"/>
    </source>
</evidence>
<dbReference type="InterPro" id="IPR011460">
    <property type="entry name" value="Lcl_C"/>
</dbReference>
<dbReference type="SUPFAM" id="SSF103088">
    <property type="entry name" value="OmpA-like"/>
    <property type="match status" value="1"/>
</dbReference>
<dbReference type="CDD" id="cd07185">
    <property type="entry name" value="OmpA_C-like"/>
    <property type="match status" value="1"/>
</dbReference>
<keyword evidence="2" id="KW-0472">Membrane</keyword>
<dbReference type="GO" id="GO:0009279">
    <property type="term" value="C:cell outer membrane"/>
    <property type="evidence" value="ECO:0007669"/>
    <property type="project" value="UniProtKB-SubCell"/>
</dbReference>
<dbReference type="InterPro" id="IPR006665">
    <property type="entry name" value="OmpA-like"/>
</dbReference>
<dbReference type="PANTHER" id="PTHR30329:SF21">
    <property type="entry name" value="LIPOPROTEIN YIAD-RELATED"/>
    <property type="match status" value="1"/>
</dbReference>
<dbReference type="AlphaFoldDB" id="A0A0W8FPX2"/>
<dbReference type="PRINTS" id="PR01021">
    <property type="entry name" value="OMPADOMAIN"/>
</dbReference>
<evidence type="ECO:0000313" key="6">
    <source>
        <dbReference type="EMBL" id="KUG22970.1"/>
    </source>
</evidence>
<feature type="region of interest" description="Disordered" evidence="4">
    <location>
        <begin position="351"/>
        <end position="370"/>
    </location>
</feature>
<evidence type="ECO:0000256" key="2">
    <source>
        <dbReference type="ARBA" id="ARBA00023136"/>
    </source>
</evidence>
<name>A0A0W8FPX2_9ZZZZ</name>
<proteinExistence type="predicted"/>
<dbReference type="InterPro" id="IPR050330">
    <property type="entry name" value="Bact_OuterMem_StrucFunc"/>
</dbReference>
<evidence type="ECO:0000259" key="5">
    <source>
        <dbReference type="PROSITE" id="PS51123"/>
    </source>
</evidence>
<organism evidence="6">
    <name type="scientific">hydrocarbon metagenome</name>
    <dbReference type="NCBI Taxonomy" id="938273"/>
    <lineage>
        <taxon>unclassified sequences</taxon>
        <taxon>metagenomes</taxon>
        <taxon>ecological metagenomes</taxon>
    </lineage>
</organism>
<dbReference type="EMBL" id="LNQE01000929">
    <property type="protein sequence ID" value="KUG22970.1"/>
    <property type="molecule type" value="Genomic_DNA"/>
</dbReference>
<dbReference type="Pfam" id="PF00691">
    <property type="entry name" value="OmpA"/>
    <property type="match status" value="1"/>
</dbReference>
<sequence length="383" mass="41403">MKKSLGTMVAIMVVAIISGLFITAKYSNAVDIGKDSRFIAYDNGTVLDTKTNLLWAVKDNGSNINWSDAKSYCENYKGGGYTDWRLPTKNELKSLYDDTIFGNNGYHLTKLINLSGTFVWSSEMTGPKPFVTSFLYGLAYEETSSNARRNRALPVRSAGGETAAVNVPDAEVPTAAVASADTTTGKAKQWWEKGYIPPPKVEEPVAPVEVTPPPVETTPAPVEVAAPPAEAPVAPAEAVAPQVEAPAAPVEVAAPKVEKPVTEKVSMPLNLKFDTAKSDINKKYDKDIKKVADLLKANPEATAVIEGHTDNVDIHNEPERNMRLSQARADSVRQYLIDTFGIDASRVTAVGYGPNKPIASNDTAEGKKKNRRVEAVIEMVKPK</sequence>
<dbReference type="Gene3D" id="3.30.1330.60">
    <property type="entry name" value="OmpA-like domain"/>
    <property type="match status" value="1"/>
</dbReference>
<dbReference type="PROSITE" id="PS51123">
    <property type="entry name" value="OMPA_2"/>
    <property type="match status" value="1"/>
</dbReference>